<organism evidence="5 6">
    <name type="scientific">Trapa incisa</name>
    <dbReference type="NCBI Taxonomy" id="236973"/>
    <lineage>
        <taxon>Eukaryota</taxon>
        <taxon>Viridiplantae</taxon>
        <taxon>Streptophyta</taxon>
        <taxon>Embryophyta</taxon>
        <taxon>Tracheophyta</taxon>
        <taxon>Spermatophyta</taxon>
        <taxon>Magnoliopsida</taxon>
        <taxon>eudicotyledons</taxon>
        <taxon>Gunneridae</taxon>
        <taxon>Pentapetalae</taxon>
        <taxon>rosids</taxon>
        <taxon>malvids</taxon>
        <taxon>Myrtales</taxon>
        <taxon>Lythraceae</taxon>
        <taxon>Trapa</taxon>
    </lineage>
</organism>
<name>A0AAN7K6A2_9MYRT</name>
<dbReference type="EMBL" id="JAXIOK010000009">
    <property type="protein sequence ID" value="KAK4761445.1"/>
    <property type="molecule type" value="Genomic_DNA"/>
</dbReference>
<protein>
    <recommendedName>
        <fullName evidence="4">NAB domain-containing protein</fullName>
    </recommendedName>
</protein>
<dbReference type="Pfam" id="PF07765">
    <property type="entry name" value="KIP1"/>
    <property type="match status" value="1"/>
</dbReference>
<dbReference type="InterPro" id="IPR011684">
    <property type="entry name" value="NAB"/>
</dbReference>
<feature type="region of interest" description="Disordered" evidence="3">
    <location>
        <begin position="449"/>
        <end position="552"/>
    </location>
</feature>
<dbReference type="Pfam" id="PF25014">
    <property type="entry name" value="NET2A"/>
    <property type="match status" value="1"/>
</dbReference>
<dbReference type="GO" id="GO:0003779">
    <property type="term" value="F:actin binding"/>
    <property type="evidence" value="ECO:0007669"/>
    <property type="project" value="InterPro"/>
</dbReference>
<dbReference type="Pfam" id="PF24918">
    <property type="entry name" value="NET2A_C"/>
    <property type="match status" value="1"/>
</dbReference>
<evidence type="ECO:0000256" key="2">
    <source>
        <dbReference type="SAM" id="Coils"/>
    </source>
</evidence>
<proteinExistence type="predicted"/>
<reference evidence="5 6" key="1">
    <citation type="journal article" date="2023" name="Hortic Res">
        <title>Pangenome of water caltrop reveals structural variations and asymmetric subgenome divergence after allopolyploidization.</title>
        <authorList>
            <person name="Zhang X."/>
            <person name="Chen Y."/>
            <person name="Wang L."/>
            <person name="Yuan Y."/>
            <person name="Fang M."/>
            <person name="Shi L."/>
            <person name="Lu R."/>
            <person name="Comes H.P."/>
            <person name="Ma Y."/>
            <person name="Chen Y."/>
            <person name="Huang G."/>
            <person name="Zhou Y."/>
            <person name="Zheng Z."/>
            <person name="Qiu Y."/>
        </authorList>
    </citation>
    <scope>NUCLEOTIDE SEQUENCE [LARGE SCALE GENOMIC DNA]</scope>
    <source>
        <tissue evidence="5">Roots</tissue>
    </source>
</reference>
<gene>
    <name evidence="5" type="ORF">SAY87_029329</name>
</gene>
<feature type="domain" description="NAB" evidence="4">
    <location>
        <begin position="11"/>
        <end position="91"/>
    </location>
</feature>
<accession>A0AAN7K6A2</accession>
<feature type="compositionally biased region" description="Basic and acidic residues" evidence="3">
    <location>
        <begin position="464"/>
        <end position="485"/>
    </location>
</feature>
<sequence length="890" mass="100759">MMLQRAASNAYSWWWASHIRTKQSKWLEQNLQDMEEKVGSTLKLIHEDGDSFAKRAEMYYKKRPELISFVEETFRAYRALAERYDHMSTELQNVNNTIASVFPGKVPFEMDEEDEDVHRGPSNAAKPNIPGVPKAPLKDLENMLFSGAKKLQSKKAGKPANAPAVSRSGLTKPEGLEKIDKLQKDILELQIVKEFVKSSYEGGLAKYWEIEKKIDGMQEEVLMLQDEFGGGVVIEDEEARRLMALAALKACQESLADLREKRRSSGQEAKKEQARVKETWQKFGSLKKEIAPDLQSGENGRQRSGNDDLAFDESLNRKEGEELEEKIQEYFQGGMEAEALTVTGMAEKIDELVNKVIGLETAVSTQNALVERLRTETDYLQSQIQILEDEKVTRADGSKNMSSRMREMEEKLNDIRDLNASVRAEDVNLQTHLAEADCNLDHLSKKVHSVKTEDNEQEVTSLTKETEPLAERISEDSAAEEKGDLSDAGASESIADVEQAAHFEKINPPPSRRNDKANGSSENSIERPQLRREAEEPGQSQQTASPDEPNREEMLLSEHTTTLGNYKEAKKKLVEVQKMNPEGGSDEMAVQMRELKGANALKDEEIRSLREKLSLLQTVVAGGTKDSKMETSEHIAPNGREMDIEALIVDHPQPISEMEEKLRMDIDQVLEENLDFWMRFSAALHQIQKNKTTVEDLKVELSKLDEKRKDEGSGYMAFSIKSDAKPVYKHLTEIQTELNIWMEKCVLLKDDQQKRLSSLCHIQDEITNALKTSAEDDDFRFTSHQAAKFQGEVLNMKQENSKVAQELQAGLDHIAVLQTEVKETLAKLNEEFGFAETNPQNSQQKQPGNQNRVPLRSFIFDSKPKKNKASIFTYMTPAMHRKYNGLKAAF</sequence>
<evidence type="ECO:0000256" key="1">
    <source>
        <dbReference type="ARBA" id="ARBA00023054"/>
    </source>
</evidence>
<dbReference type="InterPro" id="IPR056888">
    <property type="entry name" value="NET2A-D/KIP1-like_dom"/>
</dbReference>
<evidence type="ECO:0000313" key="5">
    <source>
        <dbReference type="EMBL" id="KAK4761445.1"/>
    </source>
</evidence>
<evidence type="ECO:0000313" key="6">
    <source>
        <dbReference type="Proteomes" id="UP001345219"/>
    </source>
</evidence>
<dbReference type="PANTHER" id="PTHR31631">
    <property type="entry name" value="PROTEIN NETWORKED 2D"/>
    <property type="match status" value="1"/>
</dbReference>
<dbReference type="PANTHER" id="PTHR31631:SF0">
    <property type="entry name" value="PROTEIN NETWORKED 2D"/>
    <property type="match status" value="1"/>
</dbReference>
<feature type="coiled-coil region" evidence="2">
    <location>
        <begin position="370"/>
        <end position="425"/>
    </location>
</feature>
<keyword evidence="6" id="KW-1185">Reference proteome</keyword>
<feature type="region of interest" description="Disordered" evidence="3">
    <location>
        <begin position="151"/>
        <end position="171"/>
    </location>
</feature>
<evidence type="ECO:0000256" key="3">
    <source>
        <dbReference type="SAM" id="MobiDB-lite"/>
    </source>
</evidence>
<dbReference type="Proteomes" id="UP001345219">
    <property type="component" value="Chromosome 23"/>
</dbReference>
<feature type="compositionally biased region" description="Basic and acidic residues" evidence="3">
    <location>
        <begin position="524"/>
        <end position="535"/>
    </location>
</feature>
<dbReference type="PROSITE" id="PS51774">
    <property type="entry name" value="NAB"/>
    <property type="match status" value="1"/>
</dbReference>
<dbReference type="AlphaFoldDB" id="A0AAN7K6A2"/>
<dbReference type="InterPro" id="IPR056889">
    <property type="entry name" value="NET2A-D/KIP1-like_C"/>
</dbReference>
<feature type="region of interest" description="Disordered" evidence="3">
    <location>
        <begin position="291"/>
        <end position="318"/>
    </location>
</feature>
<comment type="caution">
    <text evidence="5">The sequence shown here is derived from an EMBL/GenBank/DDBJ whole genome shotgun (WGS) entry which is preliminary data.</text>
</comment>
<evidence type="ECO:0000259" key="4">
    <source>
        <dbReference type="PROSITE" id="PS51774"/>
    </source>
</evidence>
<keyword evidence="1 2" id="KW-0175">Coiled coil</keyword>